<dbReference type="Proteomes" id="UP000886520">
    <property type="component" value="Chromosome 2"/>
</dbReference>
<gene>
    <name evidence="9" type="ORF">GOP47_0001396</name>
</gene>
<dbReference type="CDD" id="cd18787">
    <property type="entry name" value="SF2_C_DEAD"/>
    <property type="match status" value="1"/>
</dbReference>
<evidence type="ECO:0000256" key="6">
    <source>
        <dbReference type="SAM" id="MobiDB-lite"/>
    </source>
</evidence>
<dbReference type="SMART" id="SM00490">
    <property type="entry name" value="HELICc"/>
    <property type="match status" value="1"/>
</dbReference>
<dbReference type="GO" id="GO:0016787">
    <property type="term" value="F:hydrolase activity"/>
    <property type="evidence" value="ECO:0007669"/>
    <property type="project" value="UniProtKB-KW"/>
</dbReference>
<feature type="region of interest" description="Disordered" evidence="6">
    <location>
        <begin position="138"/>
        <end position="166"/>
    </location>
</feature>
<evidence type="ECO:0000256" key="1">
    <source>
        <dbReference type="ARBA" id="ARBA00022528"/>
    </source>
</evidence>
<dbReference type="InterPro" id="IPR044742">
    <property type="entry name" value="DEAD/DEAH_RhlB"/>
</dbReference>
<keyword evidence="5" id="KW-0067">ATP-binding</keyword>
<dbReference type="Pfam" id="PF00271">
    <property type="entry name" value="Helicase_C"/>
    <property type="match status" value="1"/>
</dbReference>
<evidence type="ECO:0000256" key="5">
    <source>
        <dbReference type="ARBA" id="ARBA00022840"/>
    </source>
</evidence>
<feature type="compositionally biased region" description="Basic and acidic residues" evidence="6">
    <location>
        <begin position="151"/>
        <end position="166"/>
    </location>
</feature>
<keyword evidence="1" id="KW-0934">Plastid</keyword>
<feature type="compositionally biased region" description="Basic and acidic residues" evidence="6">
    <location>
        <begin position="234"/>
        <end position="255"/>
    </location>
</feature>
<dbReference type="EMBL" id="JABFUD020000003">
    <property type="protein sequence ID" value="KAI5081653.1"/>
    <property type="molecule type" value="Genomic_DNA"/>
</dbReference>
<dbReference type="PANTHER" id="PTHR47960">
    <property type="entry name" value="DEAD-BOX ATP-DEPENDENT RNA HELICASE 50"/>
    <property type="match status" value="1"/>
</dbReference>
<feature type="domain" description="Helicase ATP-binding" evidence="7">
    <location>
        <begin position="336"/>
        <end position="517"/>
    </location>
</feature>
<evidence type="ECO:0000256" key="4">
    <source>
        <dbReference type="ARBA" id="ARBA00022806"/>
    </source>
</evidence>
<evidence type="ECO:0000256" key="3">
    <source>
        <dbReference type="ARBA" id="ARBA00022801"/>
    </source>
</evidence>
<keyword evidence="1" id="KW-0150">Chloroplast</keyword>
<dbReference type="AlphaFoldDB" id="A0A9D4ZN09"/>
<dbReference type="InterPro" id="IPR001650">
    <property type="entry name" value="Helicase_C-like"/>
</dbReference>
<comment type="caution">
    <text evidence="9">The sequence shown here is derived from an EMBL/GenBank/DDBJ whole genome shotgun (WGS) entry which is preliminary data.</text>
</comment>
<dbReference type="CDD" id="cd00268">
    <property type="entry name" value="DEADc"/>
    <property type="match status" value="1"/>
</dbReference>
<keyword evidence="10" id="KW-1185">Reference proteome</keyword>
<dbReference type="GO" id="GO:0003676">
    <property type="term" value="F:nucleic acid binding"/>
    <property type="evidence" value="ECO:0007669"/>
    <property type="project" value="InterPro"/>
</dbReference>
<dbReference type="SUPFAM" id="SSF52540">
    <property type="entry name" value="P-loop containing nucleoside triphosphate hydrolases"/>
    <property type="match status" value="1"/>
</dbReference>
<dbReference type="Pfam" id="PF00270">
    <property type="entry name" value="DEAD"/>
    <property type="match status" value="1"/>
</dbReference>
<sequence length="705" mass="77919">MASVLSSAGLSSMCLDSRTSSSKAVCSLGLQNAQVHACPPMFQNTQGHLGAVCNRERLLVSAYKQKRSKDLPSGAYEMVDEETGDRVLVFGIEGEEDKIPSEDQLKWEPVKNLKRGDISEKAWLRLLQENLPIGGTAYSATDSMSSGSMSKTKEAPPKKLYPETKAVKSRGLFSRLKVQSLRNKTDSDRPRSSRVAQEDLEVQKEISLRKDDWEPSSISSRQRQRVAEVSASWSKKDEGHGREEAPWRKSDERNNRGGVTKVGLSRAAENLEEAPLEKVGNRRTRASRVQKSSKEVVAKDFFSIKSFKSVGANDKVLQALQFMEMRRPSQIQALAYEHILNGRSCIVADQTGSGKTLAYLAPLFQLFLKEEEEGLSKSFPNRPRGLVLVPTSELASQVLNVCRLISKGGALLRSMVATGGFRLKTQVEALESSADIVIATPGRFLQLLNAGTLVLDNMKSVVFDEVDILFDDPEFSETLEKIESLVPIKTQYIHVTATLPVDVCDSILEKHPASLPLMGPGLHCTAAGLQEVLVDCSGEGEKTPETAYENKKKALLQLVEQQPVSKTIIFCNKIETCRKVENSLKRFDRKGATVGVLPYHAALASEVRLENMQRFMESDPEKSVFLVCTDRASRGLDLVDVEHVVLFDFPRDPSEYVRRVGRTARAGGAGKAFVFVVGKQVSLARKIMMRNDKGHPIHSVPSHTC</sequence>
<evidence type="ECO:0000313" key="9">
    <source>
        <dbReference type="EMBL" id="KAI5081653.1"/>
    </source>
</evidence>
<dbReference type="Gene3D" id="3.40.50.300">
    <property type="entry name" value="P-loop containing nucleotide triphosphate hydrolases"/>
    <property type="match status" value="2"/>
</dbReference>
<keyword evidence="4" id="KW-0347">Helicase</keyword>
<keyword evidence="2" id="KW-0547">Nucleotide-binding</keyword>
<dbReference type="PROSITE" id="PS51192">
    <property type="entry name" value="HELICASE_ATP_BIND_1"/>
    <property type="match status" value="1"/>
</dbReference>
<proteinExistence type="predicted"/>
<dbReference type="InterPro" id="IPR027417">
    <property type="entry name" value="P-loop_NTPase"/>
</dbReference>
<evidence type="ECO:0000259" key="7">
    <source>
        <dbReference type="PROSITE" id="PS51192"/>
    </source>
</evidence>
<reference evidence="9" key="1">
    <citation type="submission" date="2021-01" db="EMBL/GenBank/DDBJ databases">
        <title>Adiantum capillus-veneris genome.</title>
        <authorList>
            <person name="Fang Y."/>
            <person name="Liao Q."/>
        </authorList>
    </citation>
    <scope>NUCLEOTIDE SEQUENCE</scope>
    <source>
        <strain evidence="9">H3</strain>
        <tissue evidence="9">Leaf</tissue>
    </source>
</reference>
<evidence type="ECO:0000313" key="10">
    <source>
        <dbReference type="Proteomes" id="UP000886520"/>
    </source>
</evidence>
<accession>A0A9D4ZN09</accession>
<dbReference type="GO" id="GO:0005524">
    <property type="term" value="F:ATP binding"/>
    <property type="evidence" value="ECO:0007669"/>
    <property type="project" value="UniProtKB-KW"/>
</dbReference>
<organism evidence="9 10">
    <name type="scientific">Adiantum capillus-veneris</name>
    <name type="common">Maidenhair fern</name>
    <dbReference type="NCBI Taxonomy" id="13818"/>
    <lineage>
        <taxon>Eukaryota</taxon>
        <taxon>Viridiplantae</taxon>
        <taxon>Streptophyta</taxon>
        <taxon>Embryophyta</taxon>
        <taxon>Tracheophyta</taxon>
        <taxon>Polypodiopsida</taxon>
        <taxon>Polypodiidae</taxon>
        <taxon>Polypodiales</taxon>
        <taxon>Pteridineae</taxon>
        <taxon>Pteridaceae</taxon>
        <taxon>Vittarioideae</taxon>
        <taxon>Adiantum</taxon>
    </lineage>
</organism>
<evidence type="ECO:0000259" key="8">
    <source>
        <dbReference type="PROSITE" id="PS51194"/>
    </source>
</evidence>
<dbReference type="OrthoDB" id="10256233at2759"/>
<evidence type="ECO:0008006" key="11">
    <source>
        <dbReference type="Google" id="ProtNLM"/>
    </source>
</evidence>
<keyword evidence="3" id="KW-0378">Hydrolase</keyword>
<dbReference type="PROSITE" id="PS51194">
    <property type="entry name" value="HELICASE_CTER"/>
    <property type="match status" value="1"/>
</dbReference>
<name>A0A9D4ZN09_ADICA</name>
<evidence type="ECO:0000256" key="2">
    <source>
        <dbReference type="ARBA" id="ARBA00022741"/>
    </source>
</evidence>
<protein>
    <recommendedName>
        <fullName evidence="11">DEAD-box ATP-dependent RNA helicase 50</fullName>
    </recommendedName>
</protein>
<dbReference type="InterPro" id="IPR011545">
    <property type="entry name" value="DEAD/DEAH_box_helicase_dom"/>
</dbReference>
<feature type="domain" description="Helicase C-terminal" evidence="8">
    <location>
        <begin position="550"/>
        <end position="705"/>
    </location>
</feature>
<dbReference type="GO" id="GO:0004386">
    <property type="term" value="F:helicase activity"/>
    <property type="evidence" value="ECO:0007669"/>
    <property type="project" value="UniProtKB-KW"/>
</dbReference>
<feature type="region of interest" description="Disordered" evidence="6">
    <location>
        <begin position="212"/>
        <end position="258"/>
    </location>
</feature>
<feature type="region of interest" description="Disordered" evidence="6">
    <location>
        <begin position="179"/>
        <end position="198"/>
    </location>
</feature>
<dbReference type="SMART" id="SM00487">
    <property type="entry name" value="DEXDc"/>
    <property type="match status" value="1"/>
</dbReference>
<dbReference type="InterPro" id="IPR014001">
    <property type="entry name" value="Helicase_ATP-bd"/>
</dbReference>